<dbReference type="RefSeq" id="WP_132229259.1">
    <property type="nucleotide sequence ID" value="NZ_NRRH01000019.1"/>
</dbReference>
<keyword evidence="2" id="KW-1003">Cell membrane</keyword>
<reference evidence="8 9" key="1">
    <citation type="submission" date="2019-03" db="EMBL/GenBank/DDBJ databases">
        <title>Genomic Encyclopedia of Type Strains, Phase IV (KMG-IV): sequencing the most valuable type-strain genomes for metagenomic binning, comparative biology and taxonomic classification.</title>
        <authorList>
            <person name="Goeker M."/>
        </authorList>
    </citation>
    <scope>NUCLEOTIDE SEQUENCE [LARGE SCALE GENOMIC DNA]</scope>
    <source>
        <strain evidence="8 9">DSM 203</strain>
    </source>
</reference>
<dbReference type="SUPFAM" id="SSF103481">
    <property type="entry name" value="Multidrug resistance efflux transporter EmrE"/>
    <property type="match status" value="2"/>
</dbReference>
<dbReference type="InterPro" id="IPR051258">
    <property type="entry name" value="Diverse_Substrate_Transporter"/>
</dbReference>
<dbReference type="EMBL" id="SMDC01000004">
    <property type="protein sequence ID" value="TCW36253.1"/>
    <property type="molecule type" value="Genomic_DNA"/>
</dbReference>
<sequence length="319" mass="33926">MKHHSPTHGAFLMVLLANAGFAFKGVFAKLALTSGITLGGMLMLRIALAMPLYWIAARTLSRAAAPLTGRDWRDGLLIGLLFTLATVADFIAIDRLGAGPSRMLLFTYPLMVQLLVAWRARRWPTRRELAVFVVCYTGLALLFAPRGLAGDLGPAGWIGIACGFASAASYACFLVWVQDTARRIGSARCTALTNTSTFLVFCGYALFGAAPADFTIPAEGLGWVALMVVVATVLPFLLLFEGIRHTGAARASLIALSGPVITLVAAWAILDERLLPLQGLGLVLIIGAIGSLQLGGDALARLVRRLRPSSRPDGGRAIR</sequence>
<dbReference type="InterPro" id="IPR037185">
    <property type="entry name" value="EmrE-like"/>
</dbReference>
<name>A0A4R4AB99_MARGR</name>
<evidence type="ECO:0000313" key="8">
    <source>
        <dbReference type="EMBL" id="TCW36253.1"/>
    </source>
</evidence>
<proteinExistence type="predicted"/>
<feature type="transmembrane region" description="Helical" evidence="6">
    <location>
        <begin position="282"/>
        <end position="303"/>
    </location>
</feature>
<evidence type="ECO:0000256" key="3">
    <source>
        <dbReference type="ARBA" id="ARBA00022692"/>
    </source>
</evidence>
<evidence type="ECO:0000256" key="2">
    <source>
        <dbReference type="ARBA" id="ARBA00022475"/>
    </source>
</evidence>
<comment type="caution">
    <text evidence="8">The sequence shown here is derived from an EMBL/GenBank/DDBJ whole genome shotgun (WGS) entry which is preliminary data.</text>
</comment>
<feature type="transmembrane region" description="Helical" evidence="6">
    <location>
        <begin position="32"/>
        <end position="55"/>
    </location>
</feature>
<feature type="transmembrane region" description="Helical" evidence="6">
    <location>
        <begin position="221"/>
        <end position="240"/>
    </location>
</feature>
<evidence type="ECO:0000256" key="5">
    <source>
        <dbReference type="ARBA" id="ARBA00023136"/>
    </source>
</evidence>
<dbReference type="PANTHER" id="PTHR42920">
    <property type="entry name" value="OS03G0707200 PROTEIN-RELATED"/>
    <property type="match status" value="1"/>
</dbReference>
<organism evidence="8 9">
    <name type="scientific">Marichromatium gracile</name>
    <name type="common">Chromatium gracile</name>
    <dbReference type="NCBI Taxonomy" id="1048"/>
    <lineage>
        <taxon>Bacteria</taxon>
        <taxon>Pseudomonadati</taxon>
        <taxon>Pseudomonadota</taxon>
        <taxon>Gammaproteobacteria</taxon>
        <taxon>Chromatiales</taxon>
        <taxon>Chromatiaceae</taxon>
        <taxon>Marichromatium</taxon>
    </lineage>
</organism>
<dbReference type="GO" id="GO:0005886">
    <property type="term" value="C:plasma membrane"/>
    <property type="evidence" value="ECO:0007669"/>
    <property type="project" value="UniProtKB-SubCell"/>
</dbReference>
<keyword evidence="3 6" id="KW-0812">Transmembrane</keyword>
<feature type="transmembrane region" description="Helical" evidence="6">
    <location>
        <begin position="252"/>
        <end position="270"/>
    </location>
</feature>
<gene>
    <name evidence="8" type="ORF">EDC29_10436</name>
</gene>
<dbReference type="AlphaFoldDB" id="A0A4R4AB99"/>
<comment type="subcellular location">
    <subcellularLocation>
        <location evidence="1">Cell membrane</location>
        <topology evidence="1">Multi-pass membrane protein</topology>
    </subcellularLocation>
</comment>
<evidence type="ECO:0000313" key="9">
    <source>
        <dbReference type="Proteomes" id="UP000295247"/>
    </source>
</evidence>
<evidence type="ECO:0000256" key="4">
    <source>
        <dbReference type="ARBA" id="ARBA00022989"/>
    </source>
</evidence>
<feature type="domain" description="EamA" evidence="7">
    <location>
        <begin position="158"/>
        <end position="289"/>
    </location>
</feature>
<feature type="transmembrane region" description="Helical" evidence="6">
    <location>
        <begin position="155"/>
        <end position="177"/>
    </location>
</feature>
<accession>A0A4R4AB99</accession>
<dbReference type="Pfam" id="PF00892">
    <property type="entry name" value="EamA"/>
    <property type="match status" value="1"/>
</dbReference>
<dbReference type="InterPro" id="IPR000620">
    <property type="entry name" value="EamA_dom"/>
</dbReference>
<keyword evidence="5 6" id="KW-0472">Membrane</keyword>
<dbReference type="PANTHER" id="PTHR42920:SF5">
    <property type="entry name" value="EAMA DOMAIN-CONTAINING PROTEIN"/>
    <property type="match status" value="1"/>
</dbReference>
<protein>
    <submittedName>
        <fullName evidence="8">Threonine/homoserine efflux transporter RhtA</fullName>
    </submittedName>
</protein>
<dbReference type="Proteomes" id="UP000295247">
    <property type="component" value="Unassembled WGS sequence"/>
</dbReference>
<evidence type="ECO:0000259" key="7">
    <source>
        <dbReference type="Pfam" id="PF00892"/>
    </source>
</evidence>
<evidence type="ECO:0000256" key="6">
    <source>
        <dbReference type="SAM" id="Phobius"/>
    </source>
</evidence>
<feature type="transmembrane region" description="Helical" evidence="6">
    <location>
        <begin position="189"/>
        <end position="209"/>
    </location>
</feature>
<feature type="transmembrane region" description="Helical" evidence="6">
    <location>
        <begin position="76"/>
        <end position="93"/>
    </location>
</feature>
<feature type="transmembrane region" description="Helical" evidence="6">
    <location>
        <begin position="129"/>
        <end position="149"/>
    </location>
</feature>
<keyword evidence="4 6" id="KW-1133">Transmembrane helix</keyword>
<evidence type="ECO:0000256" key="1">
    <source>
        <dbReference type="ARBA" id="ARBA00004651"/>
    </source>
</evidence>